<dbReference type="AlphaFoldDB" id="A0A0E3UTY5"/>
<protein>
    <submittedName>
        <fullName evidence="2">Glycosyl transferase</fullName>
    </submittedName>
</protein>
<evidence type="ECO:0000313" key="2">
    <source>
        <dbReference type="EMBL" id="AKC95674.1"/>
    </source>
</evidence>
<sequence>MKVSLILATLGRIEDVRIFFESLVNQTYKNFEVIVVDQNVEDVLDDIVEKYSKIFEIKHIRSDIKGISVNRNKGLFYASGEIVAFPDDDCEYKEDTIEKAVKYLYDKPKTIYSCRTLERGKNYGTGVMATEDCDISVGNVELTIKSITFFVNIKGEDVLLFDTKLGVGAQFGSGEETDYVLELLNRGYKGRYFSCDVVYHPAKKGNYTDLDRAYKYAMGYGALCKKEITKRNEPGYYLIYIYKLIRNIGGMILTKNRMYHYTVLKGRIRGFLEYD</sequence>
<proteinExistence type="predicted"/>
<keyword evidence="3" id="KW-1185">Reference proteome</keyword>
<dbReference type="InterPro" id="IPR029044">
    <property type="entry name" value="Nucleotide-diphossugar_trans"/>
</dbReference>
<evidence type="ECO:0000259" key="1">
    <source>
        <dbReference type="Pfam" id="PF00535"/>
    </source>
</evidence>
<dbReference type="PANTHER" id="PTHR22916">
    <property type="entry name" value="GLYCOSYLTRANSFERASE"/>
    <property type="match status" value="1"/>
</dbReference>
<evidence type="ECO:0000313" key="3">
    <source>
        <dbReference type="Proteomes" id="UP000033103"/>
    </source>
</evidence>
<dbReference type="STRING" id="187101.VC03_04040"/>
<accession>A0A0E3UTY5</accession>
<dbReference type="OrthoDB" id="153025at2"/>
<dbReference type="PATRIC" id="fig|1069640.6.peg.799"/>
<dbReference type="GO" id="GO:0016740">
    <property type="term" value="F:transferase activity"/>
    <property type="evidence" value="ECO:0007669"/>
    <property type="project" value="UniProtKB-KW"/>
</dbReference>
<name>A0A0E3UTY5_9FUSO</name>
<reference evidence="2 3" key="1">
    <citation type="journal article" date="2012" name="BMC Genomics">
        <title>Genomic sequence analysis and characterization of Sneathia amnii sp. nov.</title>
        <authorList>
            <consortium name="Vaginal Microbiome Consortium (additional members)"/>
            <person name="Harwich M.D.Jr."/>
            <person name="Serrano M.G."/>
            <person name="Fettweis J.M."/>
            <person name="Alves J.M."/>
            <person name="Reimers M.A."/>
            <person name="Buck G.A."/>
            <person name="Jefferson K.K."/>
        </authorList>
    </citation>
    <scope>NUCLEOTIDE SEQUENCE [LARGE SCALE GENOMIC DNA]</scope>
    <source>
        <strain evidence="2 3">SN35</strain>
    </source>
</reference>
<keyword evidence="2" id="KW-0808">Transferase</keyword>
<dbReference type="RefSeq" id="WP_046328780.1">
    <property type="nucleotide sequence ID" value="NZ_CAUPIC010000002.1"/>
</dbReference>
<dbReference type="KEGG" id="sns:VC03_04040"/>
<dbReference type="Pfam" id="PF00535">
    <property type="entry name" value="Glycos_transf_2"/>
    <property type="match status" value="1"/>
</dbReference>
<gene>
    <name evidence="2" type="ORF">VC03_04040</name>
</gene>
<dbReference type="CDD" id="cd00761">
    <property type="entry name" value="Glyco_tranf_GTA_type"/>
    <property type="match status" value="1"/>
</dbReference>
<organism evidence="2 3">
    <name type="scientific">Sneathia vaginalis</name>
    <dbReference type="NCBI Taxonomy" id="187101"/>
    <lineage>
        <taxon>Bacteria</taxon>
        <taxon>Fusobacteriati</taxon>
        <taxon>Fusobacteriota</taxon>
        <taxon>Fusobacteriia</taxon>
        <taxon>Fusobacteriales</taxon>
        <taxon>Leptotrichiaceae</taxon>
        <taxon>Sneathia</taxon>
    </lineage>
</organism>
<dbReference type="Gene3D" id="3.90.550.10">
    <property type="entry name" value="Spore Coat Polysaccharide Biosynthesis Protein SpsA, Chain A"/>
    <property type="match status" value="1"/>
</dbReference>
<feature type="domain" description="Glycosyltransferase 2-like" evidence="1">
    <location>
        <begin position="4"/>
        <end position="128"/>
    </location>
</feature>
<dbReference type="SUPFAM" id="SSF53448">
    <property type="entry name" value="Nucleotide-diphospho-sugar transferases"/>
    <property type="match status" value="1"/>
</dbReference>
<dbReference type="HOGENOM" id="CLU_025996_19_7_0"/>
<dbReference type="InterPro" id="IPR001173">
    <property type="entry name" value="Glyco_trans_2-like"/>
</dbReference>
<dbReference type="Proteomes" id="UP000033103">
    <property type="component" value="Chromosome"/>
</dbReference>
<dbReference type="EMBL" id="CP011280">
    <property type="protein sequence ID" value="AKC95674.1"/>
    <property type="molecule type" value="Genomic_DNA"/>
</dbReference>